<keyword evidence="2" id="KW-0521">NADP</keyword>
<dbReference type="InterPro" id="IPR002347">
    <property type="entry name" value="SDR_fam"/>
</dbReference>
<comment type="similarity">
    <text evidence="1">Belongs to the short-chain dehydrogenases/reductases (SDR) family.</text>
</comment>
<evidence type="ECO:0000313" key="5">
    <source>
        <dbReference type="EMBL" id="OGM42468.1"/>
    </source>
</evidence>
<feature type="domain" description="AB hydrolase-1" evidence="4">
    <location>
        <begin position="60"/>
        <end position="279"/>
    </location>
</feature>
<dbReference type="SUPFAM" id="SSF53474">
    <property type="entry name" value="alpha/beta-Hydrolases"/>
    <property type="match status" value="1"/>
</dbReference>
<dbReference type="Gene3D" id="1.10.10.800">
    <property type="match status" value="1"/>
</dbReference>
<sequence length="644" mass="69891">MSMEKVEVKTLDGITLRGNLSLAKTRGPAIILGLGARFPDLDIEISTVSKKCFTPLIAIQFKQNGITALVYDLRSLGESDGLPRNEFDPAKLAEDYSDALTFISTCSVVNPSQIGFWGMSFNGAIALAAAVLDSRARFVIACCPWASYFAKDRISQLYTAAVKDRVSRLRGNEPSRVPVWTEKRSPVFGVPDSEGRKAYQLVLAAMRSAPRYDNHVALATPYLDHEFTAPVMVLVPELDEVSPPEQQLKLFDQIKGPKASLHLAKGRNHLGLLTARQAVKALRINTRPAAVTAASRPAVANTFFRGLSSTVPRANDDKSKAAKDPILAATNKAPEGVLDTEGRFARVDESLQIEYPDDENMPRSPIVQGRGGMHFKRTLAQFSLENKVTLVTGGARGLGLVMAQAIVASGSDLAIVDLNKAEAEEQAQKLVEQFRKENPGLEQMPNVTAHYADVSDPNSVNDALSDIISKHGKIDNLVTSAGFTENFDAISYPHDRLQKLWGVNVDGTYLFATGVAKHLMERKVPGSIVMIGSMSGAIVNVPQPQAPYNAAKAAVRQLAASFAVEWAGHDIRVNCISPGYMLTALTRKILDENPELRDKWISLIPTGKMGTPEDLMGPVTFLLSDASKYMTGADIRVDGGYTLT</sequence>
<dbReference type="InterPro" id="IPR020904">
    <property type="entry name" value="Sc_DH/Rdtase_CS"/>
</dbReference>
<name>A0A1F7ZTQ9_9EURO</name>
<dbReference type="Proteomes" id="UP000179179">
    <property type="component" value="Unassembled WGS sequence"/>
</dbReference>
<protein>
    <submittedName>
        <fullName evidence="5">D-arabinitol dehydrogenase ArbD</fullName>
    </submittedName>
</protein>
<dbReference type="PANTHER" id="PTHR43008:SF14">
    <property type="entry name" value="DEHYDROGENASE ARBD, PUTATIVE-RELATED"/>
    <property type="match status" value="1"/>
</dbReference>
<evidence type="ECO:0000256" key="2">
    <source>
        <dbReference type="ARBA" id="ARBA00022857"/>
    </source>
</evidence>
<evidence type="ECO:0000259" key="4">
    <source>
        <dbReference type="Pfam" id="PF12697"/>
    </source>
</evidence>
<dbReference type="AlphaFoldDB" id="A0A1F7ZTQ9"/>
<dbReference type="RefSeq" id="XP_022386185.1">
    <property type="nucleotide sequence ID" value="XM_022535480.1"/>
</dbReference>
<dbReference type="Pfam" id="PF13561">
    <property type="entry name" value="adh_short_C2"/>
    <property type="match status" value="1"/>
</dbReference>
<evidence type="ECO:0000256" key="1">
    <source>
        <dbReference type="ARBA" id="ARBA00006484"/>
    </source>
</evidence>
<dbReference type="PANTHER" id="PTHR43008">
    <property type="entry name" value="BENZIL REDUCTASE"/>
    <property type="match status" value="1"/>
</dbReference>
<dbReference type="InterPro" id="IPR000073">
    <property type="entry name" value="AB_hydrolase_1"/>
</dbReference>
<dbReference type="PRINTS" id="PR00080">
    <property type="entry name" value="SDRFAMILY"/>
</dbReference>
<dbReference type="STRING" id="109264.A0A1F7ZTQ9"/>
<evidence type="ECO:0000256" key="3">
    <source>
        <dbReference type="ARBA" id="ARBA00023002"/>
    </source>
</evidence>
<dbReference type="GeneID" id="34451741"/>
<dbReference type="GO" id="GO:0050664">
    <property type="term" value="F:oxidoreductase activity, acting on NAD(P)H, oxygen as acceptor"/>
    <property type="evidence" value="ECO:0007669"/>
    <property type="project" value="TreeGrafter"/>
</dbReference>
<comment type="caution">
    <text evidence="5">The sequence shown here is derived from an EMBL/GenBank/DDBJ whole genome shotgun (WGS) entry which is preliminary data.</text>
</comment>
<organism evidence="5 6">
    <name type="scientific">Aspergillus bombycis</name>
    <dbReference type="NCBI Taxonomy" id="109264"/>
    <lineage>
        <taxon>Eukaryota</taxon>
        <taxon>Fungi</taxon>
        <taxon>Dikarya</taxon>
        <taxon>Ascomycota</taxon>
        <taxon>Pezizomycotina</taxon>
        <taxon>Eurotiomycetes</taxon>
        <taxon>Eurotiomycetidae</taxon>
        <taxon>Eurotiales</taxon>
        <taxon>Aspergillaceae</taxon>
        <taxon>Aspergillus</taxon>
    </lineage>
</organism>
<dbReference type="FunFam" id="3.40.50.720:FF:000090">
    <property type="entry name" value="NADP-dependent mannitol dehydrogenase"/>
    <property type="match status" value="1"/>
</dbReference>
<dbReference type="PROSITE" id="PS00061">
    <property type="entry name" value="ADH_SHORT"/>
    <property type="match status" value="1"/>
</dbReference>
<dbReference type="Gene3D" id="3.40.50.1820">
    <property type="entry name" value="alpha/beta hydrolase"/>
    <property type="match status" value="1"/>
</dbReference>
<dbReference type="InterPro" id="IPR029058">
    <property type="entry name" value="AB_hydrolase_fold"/>
</dbReference>
<keyword evidence="3" id="KW-0560">Oxidoreductase</keyword>
<dbReference type="GO" id="GO:0019594">
    <property type="term" value="P:mannitol metabolic process"/>
    <property type="evidence" value="ECO:0007669"/>
    <property type="project" value="UniProtKB-ARBA"/>
</dbReference>
<accession>A0A1F7ZTQ9</accession>
<dbReference type="EMBL" id="LYCR01000088">
    <property type="protein sequence ID" value="OGM42468.1"/>
    <property type="molecule type" value="Genomic_DNA"/>
</dbReference>
<keyword evidence="6" id="KW-1185">Reference proteome</keyword>
<proteinExistence type="inferred from homology"/>
<dbReference type="Gene3D" id="3.40.50.720">
    <property type="entry name" value="NAD(P)-binding Rossmann-like Domain"/>
    <property type="match status" value="1"/>
</dbReference>
<dbReference type="OrthoDB" id="5307821at2759"/>
<dbReference type="InterPro" id="IPR036291">
    <property type="entry name" value="NAD(P)-bd_dom_sf"/>
</dbReference>
<dbReference type="GO" id="GO:0050085">
    <property type="term" value="F:mannitol 2-dehydrogenase (NADP+) activity"/>
    <property type="evidence" value="ECO:0007669"/>
    <property type="project" value="UniProtKB-ARBA"/>
</dbReference>
<dbReference type="PRINTS" id="PR00081">
    <property type="entry name" value="GDHRDH"/>
</dbReference>
<evidence type="ECO:0000313" key="6">
    <source>
        <dbReference type="Proteomes" id="UP000179179"/>
    </source>
</evidence>
<dbReference type="GO" id="GO:0044550">
    <property type="term" value="P:secondary metabolite biosynthetic process"/>
    <property type="evidence" value="ECO:0007669"/>
    <property type="project" value="UniProtKB-ARBA"/>
</dbReference>
<reference evidence="5 6" key="1">
    <citation type="journal article" date="2016" name="Genome Biol. Evol.">
        <title>Draft genome sequence of an aflatoxigenic Aspergillus species, A. bombycis.</title>
        <authorList>
            <person name="Moore G.G."/>
            <person name="Mack B.M."/>
            <person name="Beltz S.B."/>
            <person name="Gilbert M.K."/>
        </authorList>
    </citation>
    <scope>NUCLEOTIDE SEQUENCE [LARGE SCALE GENOMIC DNA]</scope>
    <source>
        <strain evidence="6">NRRL 26010</strain>
    </source>
</reference>
<gene>
    <name evidence="5" type="ORF">ABOM_008351</name>
</gene>
<dbReference type="SUPFAM" id="SSF51735">
    <property type="entry name" value="NAD(P)-binding Rossmann-fold domains"/>
    <property type="match status" value="1"/>
</dbReference>
<dbReference type="Pfam" id="PF12697">
    <property type="entry name" value="Abhydrolase_6"/>
    <property type="match status" value="1"/>
</dbReference>